<dbReference type="EMBL" id="BNJK01000004">
    <property type="protein sequence ID" value="GHP01118.1"/>
    <property type="molecule type" value="Genomic_DNA"/>
</dbReference>
<proteinExistence type="predicted"/>
<evidence type="ECO:0000313" key="2">
    <source>
        <dbReference type="Proteomes" id="UP000597444"/>
    </source>
</evidence>
<sequence length="79" mass="8502">MASLLLGWALQEEEAVQARLCLQEAGHLTEGLEALHPACLLIQSGKPTPISEWLLAVLCLDQIRGSVAVVLQKIVSSLK</sequence>
<keyword evidence="2" id="KW-1185">Reference proteome</keyword>
<gene>
    <name evidence="1" type="ORF">KSF_111650</name>
</gene>
<organism evidence="1 2">
    <name type="scientific">Reticulibacter mediterranei</name>
    <dbReference type="NCBI Taxonomy" id="2778369"/>
    <lineage>
        <taxon>Bacteria</taxon>
        <taxon>Bacillati</taxon>
        <taxon>Chloroflexota</taxon>
        <taxon>Ktedonobacteria</taxon>
        <taxon>Ktedonobacterales</taxon>
        <taxon>Reticulibacteraceae</taxon>
        <taxon>Reticulibacter</taxon>
    </lineage>
</organism>
<reference evidence="1" key="1">
    <citation type="submission" date="2020-10" db="EMBL/GenBank/DDBJ databases">
        <title>Taxonomic study of unclassified bacteria belonging to the class Ktedonobacteria.</title>
        <authorList>
            <person name="Yabe S."/>
            <person name="Wang C.M."/>
            <person name="Zheng Y."/>
            <person name="Sakai Y."/>
            <person name="Cavaletti L."/>
            <person name="Monciardini P."/>
            <person name="Donadio S."/>
        </authorList>
    </citation>
    <scope>NUCLEOTIDE SEQUENCE</scope>
    <source>
        <strain evidence="1">ID150040</strain>
    </source>
</reference>
<evidence type="ECO:0000313" key="1">
    <source>
        <dbReference type="EMBL" id="GHP01118.1"/>
    </source>
</evidence>
<dbReference type="Proteomes" id="UP000597444">
    <property type="component" value="Unassembled WGS sequence"/>
</dbReference>
<name>A0A8J3NB53_9CHLR</name>
<protein>
    <submittedName>
        <fullName evidence="1">Uncharacterized protein</fullName>
    </submittedName>
</protein>
<dbReference type="AlphaFoldDB" id="A0A8J3NB53"/>
<accession>A0A8J3NB53</accession>
<comment type="caution">
    <text evidence="1">The sequence shown here is derived from an EMBL/GenBank/DDBJ whole genome shotgun (WGS) entry which is preliminary data.</text>
</comment>